<evidence type="ECO:0000259" key="3">
    <source>
        <dbReference type="PROSITE" id="PS51371"/>
    </source>
</evidence>
<dbReference type="CDD" id="cd04629">
    <property type="entry name" value="CBS_pair_bac"/>
    <property type="match status" value="1"/>
</dbReference>
<protein>
    <submittedName>
        <fullName evidence="4">CBS domain-containing protein</fullName>
    </submittedName>
</protein>
<dbReference type="Gene3D" id="3.10.580.10">
    <property type="entry name" value="CBS-domain"/>
    <property type="match status" value="1"/>
</dbReference>
<gene>
    <name evidence="4" type="ORF">SAMN05216214_105120</name>
</gene>
<organism evidence="4 5">
    <name type="scientific">Atopomonas hussainii</name>
    <dbReference type="NCBI Taxonomy" id="1429083"/>
    <lineage>
        <taxon>Bacteria</taxon>
        <taxon>Pseudomonadati</taxon>
        <taxon>Pseudomonadota</taxon>
        <taxon>Gammaproteobacteria</taxon>
        <taxon>Pseudomonadales</taxon>
        <taxon>Pseudomonadaceae</taxon>
        <taxon>Atopomonas</taxon>
    </lineage>
</organism>
<dbReference type="PANTHER" id="PTHR43080:SF26">
    <property type="entry name" value="REGULATORY PROTEIN"/>
    <property type="match status" value="1"/>
</dbReference>
<dbReference type="SMART" id="SM00116">
    <property type="entry name" value="CBS"/>
    <property type="match status" value="2"/>
</dbReference>
<dbReference type="InterPro" id="IPR046342">
    <property type="entry name" value="CBS_dom_sf"/>
</dbReference>
<dbReference type="InterPro" id="IPR044729">
    <property type="entry name" value="CBS_bac"/>
</dbReference>
<evidence type="ECO:0000256" key="1">
    <source>
        <dbReference type="ARBA" id="ARBA00023122"/>
    </source>
</evidence>
<evidence type="ECO:0000313" key="5">
    <source>
        <dbReference type="Proteomes" id="UP000185766"/>
    </source>
</evidence>
<dbReference type="Proteomes" id="UP000185766">
    <property type="component" value="Unassembled WGS sequence"/>
</dbReference>
<dbReference type="STRING" id="1429083.GCA_001885685_01306"/>
<accession>A0A1H7K2L6</accession>
<evidence type="ECO:0000256" key="2">
    <source>
        <dbReference type="PROSITE-ProRule" id="PRU00703"/>
    </source>
</evidence>
<dbReference type="AlphaFoldDB" id="A0A1H7K2L6"/>
<dbReference type="PROSITE" id="PS51371">
    <property type="entry name" value="CBS"/>
    <property type="match status" value="2"/>
</dbReference>
<dbReference type="Pfam" id="PF00571">
    <property type="entry name" value="CBS"/>
    <property type="match status" value="2"/>
</dbReference>
<dbReference type="EMBL" id="FOAS01000005">
    <property type="protein sequence ID" value="SEK80680.1"/>
    <property type="molecule type" value="Genomic_DNA"/>
</dbReference>
<dbReference type="InterPro" id="IPR051257">
    <property type="entry name" value="Diverse_CBS-Domain"/>
</dbReference>
<feature type="domain" description="CBS" evidence="3">
    <location>
        <begin position="78"/>
        <end position="135"/>
    </location>
</feature>
<dbReference type="RefSeq" id="WP_074866398.1">
    <property type="nucleotide sequence ID" value="NZ_FOAS01000005.1"/>
</dbReference>
<reference evidence="4 5" key="1">
    <citation type="submission" date="2016-10" db="EMBL/GenBank/DDBJ databases">
        <authorList>
            <person name="de Groot N.N."/>
        </authorList>
    </citation>
    <scope>NUCLEOTIDE SEQUENCE [LARGE SCALE GENOMIC DNA]</scope>
    <source>
        <strain evidence="4 5">JCM 19513</strain>
    </source>
</reference>
<dbReference type="PANTHER" id="PTHR43080">
    <property type="entry name" value="CBS DOMAIN-CONTAINING PROTEIN CBSX3, MITOCHONDRIAL"/>
    <property type="match status" value="1"/>
</dbReference>
<dbReference type="SUPFAM" id="SSF54631">
    <property type="entry name" value="CBS-domain pair"/>
    <property type="match status" value="1"/>
</dbReference>
<name>A0A1H7K2L6_9GAMM</name>
<evidence type="ECO:0000313" key="4">
    <source>
        <dbReference type="EMBL" id="SEK80680.1"/>
    </source>
</evidence>
<dbReference type="InterPro" id="IPR000644">
    <property type="entry name" value="CBS_dom"/>
</dbReference>
<keyword evidence="5" id="KW-1185">Reference proteome</keyword>
<keyword evidence="1 2" id="KW-0129">CBS domain</keyword>
<proteinExistence type="predicted"/>
<feature type="domain" description="CBS" evidence="3">
    <location>
        <begin position="11"/>
        <end position="69"/>
    </location>
</feature>
<sequence length="149" mass="16694">MLKSVKVRDYMTRNLITVKPDSELFAAIQLLLSHHISGTPVVDDTGHLVGMLSEGDCLKGIIAGAYHEEVGGQVSAYMTRELQVISPEADIFHAAQLFTQHRRRRLPVVENDRLVGQISRCDVLRAVKEFAQHELKGAVVQAEEYTEFH</sequence>